<dbReference type="RefSeq" id="WP_315947533.1">
    <property type="nucleotide sequence ID" value="NZ_JAWCUA010000010.1"/>
</dbReference>
<keyword evidence="2" id="KW-0472">Membrane</keyword>
<evidence type="ECO:0000256" key="1">
    <source>
        <dbReference type="SAM" id="MobiDB-lite"/>
    </source>
</evidence>
<keyword evidence="2" id="KW-0812">Transmembrane</keyword>
<protein>
    <submittedName>
        <fullName evidence="3">Uncharacterized protein</fullName>
    </submittedName>
</protein>
<comment type="caution">
    <text evidence="3">The sequence shown here is derived from an EMBL/GenBank/DDBJ whole genome shotgun (WGS) entry which is preliminary data.</text>
</comment>
<evidence type="ECO:0000313" key="4">
    <source>
        <dbReference type="Proteomes" id="UP001257914"/>
    </source>
</evidence>
<feature type="region of interest" description="Disordered" evidence="1">
    <location>
        <begin position="101"/>
        <end position="124"/>
    </location>
</feature>
<keyword evidence="2" id="KW-1133">Transmembrane helix</keyword>
<name>A0ABU3R2P2_9GAMM</name>
<keyword evidence="4" id="KW-1185">Reference proteome</keyword>
<evidence type="ECO:0000256" key="2">
    <source>
        <dbReference type="SAM" id="Phobius"/>
    </source>
</evidence>
<dbReference type="Proteomes" id="UP001257914">
    <property type="component" value="Unassembled WGS sequence"/>
</dbReference>
<gene>
    <name evidence="3" type="ORF">RT723_13240</name>
</gene>
<proteinExistence type="predicted"/>
<organism evidence="3 4">
    <name type="scientific">Psychrosphaera aquimarina</name>
    <dbReference type="NCBI Taxonomy" id="2044854"/>
    <lineage>
        <taxon>Bacteria</taxon>
        <taxon>Pseudomonadati</taxon>
        <taxon>Pseudomonadota</taxon>
        <taxon>Gammaproteobacteria</taxon>
        <taxon>Alteromonadales</taxon>
        <taxon>Pseudoalteromonadaceae</taxon>
        <taxon>Psychrosphaera</taxon>
    </lineage>
</organism>
<reference evidence="3 4" key="1">
    <citation type="submission" date="2023-10" db="EMBL/GenBank/DDBJ databases">
        <title>Psychrosphaera aquimaarina strain SW33 isolated from seawater.</title>
        <authorList>
            <person name="Bayburt H."/>
            <person name="Kim J.M."/>
            <person name="Choi B.J."/>
            <person name="Jeon C.O."/>
        </authorList>
    </citation>
    <scope>NUCLEOTIDE SEQUENCE [LARGE SCALE GENOMIC DNA]</scope>
    <source>
        <strain evidence="3 4">KCTC 52743</strain>
    </source>
</reference>
<accession>A0ABU3R2P2</accession>
<evidence type="ECO:0000313" key="3">
    <source>
        <dbReference type="EMBL" id="MDU0113946.1"/>
    </source>
</evidence>
<sequence>MESRASRRYIKPILISILFHLALFFLASHHIIKVRVEYPNNHTNTPIINARLVYKTMSSKPDFMKLQIPEVQKVKNEEIKIQSLKTISTATEKELISKLNSTTDLEKSNHNQQVESDVNEPEPATPINIAELNLASKKYLSKWQDSISMNQRFPNGSSSIVATKHKAVAVPQFGNSIDNTGTMGAPRISKVICDNALNTAVVVMSGLFGGTVRCQPTPDLREFLNDRNKQNNSK</sequence>
<feature type="transmembrane region" description="Helical" evidence="2">
    <location>
        <begin position="12"/>
        <end position="32"/>
    </location>
</feature>
<dbReference type="EMBL" id="JAWCUA010000010">
    <property type="protein sequence ID" value="MDU0113946.1"/>
    <property type="molecule type" value="Genomic_DNA"/>
</dbReference>